<feature type="non-terminal residue" evidence="5">
    <location>
        <position position="1"/>
    </location>
</feature>
<proteinExistence type="predicted"/>
<dbReference type="EMBL" id="GDJX01026121">
    <property type="protein sequence ID" value="JAT41815.1"/>
    <property type="molecule type" value="Transcribed_RNA"/>
</dbReference>
<gene>
    <name evidence="5" type="primary">At1g68400_10</name>
    <name evidence="5" type="ORF">g.76730</name>
</gene>
<name>A0A1D1XHD3_9ARAE</name>
<feature type="non-terminal residue" evidence="5">
    <location>
        <position position="149"/>
    </location>
</feature>
<evidence type="ECO:0000259" key="4">
    <source>
        <dbReference type="Pfam" id="PF08263"/>
    </source>
</evidence>
<keyword evidence="1" id="KW-0433">Leucine-rich repeat</keyword>
<dbReference type="InterPro" id="IPR013210">
    <property type="entry name" value="LRR_N_plant-typ"/>
</dbReference>
<keyword evidence="2" id="KW-0677">Repeat</keyword>
<keyword evidence="5" id="KW-0675">Receptor</keyword>
<evidence type="ECO:0000256" key="1">
    <source>
        <dbReference type="ARBA" id="ARBA00022614"/>
    </source>
</evidence>
<feature type="region of interest" description="Disordered" evidence="3">
    <location>
        <begin position="16"/>
        <end position="35"/>
    </location>
</feature>
<protein>
    <submittedName>
        <fullName evidence="5">Putative leucine-rich repeat receptor-like protein kinase At1g68400</fullName>
    </submittedName>
</protein>
<sequence length="149" mass="16022">LSLALSLSHCLTHAEEREEIEREREMDRKREPPLPPHPSALLSSLLLLLLSLPTSSSSSPTLSNDLQALLSFRSAADATGKLASWSASHPDPCSEWYGVACSPPSAAPRRVIRLVLEDLSLYGGGFPALTTLDQLRVLSLKGNLLSGPV</sequence>
<dbReference type="PANTHER" id="PTHR48007:SF9">
    <property type="entry name" value="PROTEIN KINASE DOMAIN-CONTAINING PROTEIN"/>
    <property type="match status" value="1"/>
</dbReference>
<dbReference type="AlphaFoldDB" id="A0A1D1XHD3"/>
<evidence type="ECO:0000256" key="2">
    <source>
        <dbReference type="ARBA" id="ARBA00022737"/>
    </source>
</evidence>
<keyword evidence="5" id="KW-0808">Transferase</keyword>
<dbReference type="InterPro" id="IPR046959">
    <property type="entry name" value="PRK1-6/SRF4-like"/>
</dbReference>
<dbReference type="GO" id="GO:0016301">
    <property type="term" value="F:kinase activity"/>
    <property type="evidence" value="ECO:0007669"/>
    <property type="project" value="UniProtKB-KW"/>
</dbReference>
<accession>A0A1D1XHD3</accession>
<evidence type="ECO:0000256" key="3">
    <source>
        <dbReference type="SAM" id="MobiDB-lite"/>
    </source>
</evidence>
<feature type="compositionally biased region" description="Basic and acidic residues" evidence="3">
    <location>
        <begin position="16"/>
        <end position="32"/>
    </location>
</feature>
<reference evidence="5" key="1">
    <citation type="submission" date="2015-07" db="EMBL/GenBank/DDBJ databases">
        <title>Transcriptome Assembly of Anthurium amnicola.</title>
        <authorList>
            <person name="Suzuki J."/>
        </authorList>
    </citation>
    <scope>NUCLEOTIDE SEQUENCE</scope>
</reference>
<dbReference type="PANTHER" id="PTHR48007">
    <property type="entry name" value="LEUCINE-RICH REPEAT RECEPTOR-LIKE PROTEIN KINASE PXC1"/>
    <property type="match status" value="1"/>
</dbReference>
<organism evidence="5">
    <name type="scientific">Anthurium amnicola</name>
    <dbReference type="NCBI Taxonomy" id="1678845"/>
    <lineage>
        <taxon>Eukaryota</taxon>
        <taxon>Viridiplantae</taxon>
        <taxon>Streptophyta</taxon>
        <taxon>Embryophyta</taxon>
        <taxon>Tracheophyta</taxon>
        <taxon>Spermatophyta</taxon>
        <taxon>Magnoliopsida</taxon>
        <taxon>Liliopsida</taxon>
        <taxon>Araceae</taxon>
        <taxon>Pothoideae</taxon>
        <taxon>Potheae</taxon>
        <taxon>Anthurium</taxon>
    </lineage>
</organism>
<dbReference type="Pfam" id="PF08263">
    <property type="entry name" value="LRRNT_2"/>
    <property type="match status" value="1"/>
</dbReference>
<evidence type="ECO:0000313" key="5">
    <source>
        <dbReference type="EMBL" id="JAT41815.1"/>
    </source>
</evidence>
<keyword evidence="5" id="KW-0418">Kinase</keyword>
<dbReference type="Gene3D" id="3.80.10.10">
    <property type="entry name" value="Ribonuclease Inhibitor"/>
    <property type="match status" value="1"/>
</dbReference>
<feature type="domain" description="Leucine-rich repeat-containing N-terminal plant-type" evidence="4">
    <location>
        <begin position="63"/>
        <end position="102"/>
    </location>
</feature>
<dbReference type="SUPFAM" id="SSF52058">
    <property type="entry name" value="L domain-like"/>
    <property type="match status" value="1"/>
</dbReference>
<dbReference type="InterPro" id="IPR032675">
    <property type="entry name" value="LRR_dom_sf"/>
</dbReference>